<comment type="catalytic activity">
    <reaction evidence="5">
        <text>anthranilate + benzoyl-CoA = N-benzoylanthranilate + CoA</text>
        <dbReference type="Rhea" id="RHEA:21600"/>
        <dbReference type="ChEBI" id="CHEBI:16567"/>
        <dbReference type="ChEBI" id="CHEBI:17331"/>
        <dbReference type="ChEBI" id="CHEBI:57287"/>
        <dbReference type="ChEBI" id="CHEBI:57369"/>
        <dbReference type="EC" id="2.3.1.144"/>
    </reaction>
</comment>
<evidence type="ECO:0000313" key="9">
    <source>
        <dbReference type="EMBL" id="KAJ8449553.1"/>
    </source>
</evidence>
<comment type="caution">
    <text evidence="9">The sequence shown here is derived from an EMBL/GenBank/DDBJ whole genome shotgun (WGS) entry which is preliminary data.</text>
</comment>
<dbReference type="Gene3D" id="3.30.559.10">
    <property type="entry name" value="Chloramphenicol acetyltransferase-like domain"/>
    <property type="match status" value="3"/>
</dbReference>
<reference evidence="9" key="1">
    <citation type="submission" date="2022-04" db="EMBL/GenBank/DDBJ databases">
        <title>Carnegiea gigantea Genome sequencing and assembly v2.</title>
        <authorList>
            <person name="Copetti D."/>
            <person name="Sanderson M.J."/>
            <person name="Burquez A."/>
            <person name="Wojciechowski M.F."/>
        </authorList>
    </citation>
    <scope>NUCLEOTIDE SEQUENCE</scope>
    <source>
        <strain evidence="9">SGP5-SGP5p</strain>
        <tissue evidence="9">Aerial part</tissue>
    </source>
</reference>
<dbReference type="FunFam" id="3.30.559.10:FF:000008">
    <property type="entry name" value="Tryptamine hydroxycinnamoyl transferase"/>
    <property type="match status" value="1"/>
</dbReference>
<evidence type="ECO:0000256" key="3">
    <source>
        <dbReference type="ARBA" id="ARBA00023241"/>
    </source>
</evidence>
<evidence type="ECO:0000256" key="4">
    <source>
        <dbReference type="ARBA" id="ARBA00023315"/>
    </source>
</evidence>
<dbReference type="EMBL" id="JAKOGI010000020">
    <property type="protein sequence ID" value="KAJ8449553.1"/>
    <property type="molecule type" value="Genomic_DNA"/>
</dbReference>
<comment type="pathway">
    <text evidence="7">Phytoalexin biosynthesis; methoxydianthramide B biosynthesis.</text>
</comment>
<dbReference type="PANTHER" id="PTHR31642:SF310">
    <property type="entry name" value="FATTY ALCOHOL:CAFFEOYL-COA ACYLTRANSFERASE"/>
    <property type="match status" value="1"/>
</dbReference>
<proteinExistence type="inferred from homology"/>
<evidence type="ECO:0000256" key="5">
    <source>
        <dbReference type="ARBA" id="ARBA00051588"/>
    </source>
</evidence>
<comment type="function">
    <text evidence="6">Catalyzes the formation of N-benzoylanthranilate, in the course of methoxydianthramide B, a phytoalexin. Phytoalexins are produced in response to infection by parasites, and are essential for the expression of disease resistance.</text>
</comment>
<evidence type="ECO:0000256" key="6">
    <source>
        <dbReference type="ARBA" id="ARBA00053209"/>
    </source>
</evidence>
<dbReference type="GO" id="GO:0047672">
    <property type="term" value="F:anthranilate N-benzoyltransferase activity"/>
    <property type="evidence" value="ECO:0007669"/>
    <property type="project" value="UniProtKB-EC"/>
</dbReference>
<dbReference type="GO" id="GO:0009813">
    <property type="term" value="P:flavonoid biosynthetic process"/>
    <property type="evidence" value="ECO:0007669"/>
    <property type="project" value="UniProtKB-KW"/>
</dbReference>
<keyword evidence="3" id="KW-0284">Flavonoid biosynthesis</keyword>
<dbReference type="OrthoDB" id="671439at2759"/>
<dbReference type="InterPro" id="IPR050317">
    <property type="entry name" value="Plant_Fungal_Acyltransferase"/>
</dbReference>
<dbReference type="PANTHER" id="PTHR31642">
    <property type="entry name" value="TRICHOTHECENE 3-O-ACETYLTRANSFERASE"/>
    <property type="match status" value="1"/>
</dbReference>
<accession>A0A9Q1KVC9</accession>
<comment type="similarity">
    <text evidence="1">Belongs to the plant acyltransferase family.</text>
</comment>
<keyword evidence="2" id="KW-0808">Transferase</keyword>
<dbReference type="AlphaFoldDB" id="A0A9Q1KVC9"/>
<evidence type="ECO:0000313" key="10">
    <source>
        <dbReference type="Proteomes" id="UP001153076"/>
    </source>
</evidence>
<dbReference type="InterPro" id="IPR023213">
    <property type="entry name" value="CAT-like_dom_sf"/>
</dbReference>
<dbReference type="Pfam" id="PF02458">
    <property type="entry name" value="Transferase"/>
    <property type="match status" value="1"/>
</dbReference>
<gene>
    <name evidence="9" type="ORF">Cgig2_005575</name>
</gene>
<keyword evidence="10" id="KW-1185">Reference proteome</keyword>
<protein>
    <recommendedName>
        <fullName evidence="8">anthranilate N-benzoyltransferase</fullName>
        <ecNumber evidence="8">2.3.1.144</ecNumber>
    </recommendedName>
</protein>
<evidence type="ECO:0000256" key="1">
    <source>
        <dbReference type="ARBA" id="ARBA00009861"/>
    </source>
</evidence>
<dbReference type="EC" id="2.3.1.144" evidence="8"/>
<sequence>MRSAIDYFEVTRARPSLSATLVVTAWSRLSFHTTNFGWGETIYTGPVGLPDKEVALFLPHGIGRKSINIHLGMPASAMEVFRSFRKMENGLINGSLELEIKLGEPTRVPPVDKRERELYFLCNLDQNIAVTMRTLYLYKSPNKGNEDAAKVVKESLARVLVHYYPLAGRLTITPEGKLAVDCTGEGAIFTEAEANCSLAKMVGMATVDPIMLMNLVYEVPGAKNILETPLLTVQVTKFSCGAFSIAIAMNHCMADGLSAVEFVNSWGQMARDIPLTVPPSLDRTILKANESSKIKFPHNEFMDIEDISNTHELLYDEEMKLVRLKNKAIEDGVLSKCTTFEALTALVWRARCKALGMHPDQQAKLLFAVDGRSKFNPPLPKGFFGNGIVLACALSRVEDLLKNPLSYTVGLVQRAIKSVTDSYMRSAIDYFEVTRARPSLNATLVITAWSRLSFHTTDFGWGEPIYTGPVGLPDKEVALFLPHGIDKKSISIHLGMAASAMKAFEEEIMQM</sequence>
<evidence type="ECO:0000256" key="7">
    <source>
        <dbReference type="ARBA" id="ARBA00060639"/>
    </source>
</evidence>
<dbReference type="Proteomes" id="UP001153076">
    <property type="component" value="Unassembled WGS sequence"/>
</dbReference>
<keyword evidence="4" id="KW-0012">Acyltransferase</keyword>
<organism evidence="9 10">
    <name type="scientific">Carnegiea gigantea</name>
    <dbReference type="NCBI Taxonomy" id="171969"/>
    <lineage>
        <taxon>Eukaryota</taxon>
        <taxon>Viridiplantae</taxon>
        <taxon>Streptophyta</taxon>
        <taxon>Embryophyta</taxon>
        <taxon>Tracheophyta</taxon>
        <taxon>Spermatophyta</taxon>
        <taxon>Magnoliopsida</taxon>
        <taxon>eudicotyledons</taxon>
        <taxon>Gunneridae</taxon>
        <taxon>Pentapetalae</taxon>
        <taxon>Caryophyllales</taxon>
        <taxon>Cactineae</taxon>
        <taxon>Cactaceae</taxon>
        <taxon>Cactoideae</taxon>
        <taxon>Echinocereeae</taxon>
        <taxon>Carnegiea</taxon>
    </lineage>
</organism>
<evidence type="ECO:0000256" key="8">
    <source>
        <dbReference type="ARBA" id="ARBA00066420"/>
    </source>
</evidence>
<name>A0A9Q1KVC9_9CARY</name>
<evidence type="ECO:0000256" key="2">
    <source>
        <dbReference type="ARBA" id="ARBA00022679"/>
    </source>
</evidence>